<dbReference type="eggNOG" id="ENOG502RJNC">
    <property type="taxonomic scope" value="Eukaryota"/>
</dbReference>
<feature type="region of interest" description="Disordered" evidence="1">
    <location>
        <begin position="238"/>
        <end position="270"/>
    </location>
</feature>
<dbReference type="STRING" id="3641.A0A061E703"/>
<organism evidence="3 4">
    <name type="scientific">Theobroma cacao</name>
    <name type="common">Cacao</name>
    <name type="synonym">Cocoa</name>
    <dbReference type="NCBI Taxonomy" id="3641"/>
    <lineage>
        <taxon>Eukaryota</taxon>
        <taxon>Viridiplantae</taxon>
        <taxon>Streptophyta</taxon>
        <taxon>Embryophyta</taxon>
        <taxon>Tracheophyta</taxon>
        <taxon>Spermatophyta</taxon>
        <taxon>Magnoliopsida</taxon>
        <taxon>eudicotyledons</taxon>
        <taxon>Gunneridae</taxon>
        <taxon>Pentapetalae</taxon>
        <taxon>rosids</taxon>
        <taxon>malvids</taxon>
        <taxon>Malvales</taxon>
        <taxon>Malvaceae</taxon>
        <taxon>Byttnerioideae</taxon>
        <taxon>Theobroma</taxon>
    </lineage>
</organism>
<dbReference type="PANTHER" id="PTHR31973:SF195">
    <property type="entry name" value="MUDR FAMILY TRANSPOSASE"/>
    <property type="match status" value="1"/>
</dbReference>
<evidence type="ECO:0000313" key="3">
    <source>
        <dbReference type="EMBL" id="EOY00137.1"/>
    </source>
</evidence>
<evidence type="ECO:0000259" key="2">
    <source>
        <dbReference type="Pfam" id="PF03108"/>
    </source>
</evidence>
<dbReference type="Gramene" id="EOY00137">
    <property type="protein sequence ID" value="EOY00137"/>
    <property type="gene ID" value="TCM_009686"/>
</dbReference>
<reference evidence="3 4" key="1">
    <citation type="journal article" date="2013" name="Genome Biol.">
        <title>The genome sequence of the most widely cultivated cacao type and its use to identify candidate genes regulating pod color.</title>
        <authorList>
            <person name="Motamayor J.C."/>
            <person name="Mockaitis K."/>
            <person name="Schmutz J."/>
            <person name="Haiminen N."/>
            <person name="Iii D.L."/>
            <person name="Cornejo O."/>
            <person name="Findley S.D."/>
            <person name="Zheng P."/>
            <person name="Utro F."/>
            <person name="Royaert S."/>
            <person name="Saski C."/>
            <person name="Jenkins J."/>
            <person name="Podicheti R."/>
            <person name="Zhao M."/>
            <person name="Scheffler B.E."/>
            <person name="Stack J.C."/>
            <person name="Feltus F.A."/>
            <person name="Mustiga G.M."/>
            <person name="Amores F."/>
            <person name="Phillips W."/>
            <person name="Marelli J.P."/>
            <person name="May G.D."/>
            <person name="Shapiro H."/>
            <person name="Ma J."/>
            <person name="Bustamante C.D."/>
            <person name="Schnell R.J."/>
            <person name="Main D."/>
            <person name="Gilbert D."/>
            <person name="Parida L."/>
            <person name="Kuhn D.N."/>
        </authorList>
    </citation>
    <scope>NUCLEOTIDE SEQUENCE [LARGE SCALE GENOMIC DNA]</scope>
    <source>
        <strain evidence="4">cv. Matina 1-6</strain>
    </source>
</reference>
<protein>
    <recommendedName>
        <fullName evidence="2">Transposase MuDR plant domain-containing protein</fullName>
    </recommendedName>
</protein>
<dbReference type="InterPro" id="IPR004332">
    <property type="entry name" value="Transposase_MuDR"/>
</dbReference>
<feature type="domain" description="Transposase MuDR plant" evidence="2">
    <location>
        <begin position="321"/>
        <end position="369"/>
    </location>
</feature>
<proteinExistence type="predicted"/>
<dbReference type="Proteomes" id="UP000026915">
    <property type="component" value="Chromosome 2"/>
</dbReference>
<dbReference type="EMBL" id="CM001880">
    <property type="protein sequence ID" value="EOY00137.1"/>
    <property type="molecule type" value="Genomic_DNA"/>
</dbReference>
<feature type="compositionally biased region" description="Basic and acidic residues" evidence="1">
    <location>
        <begin position="238"/>
        <end position="255"/>
    </location>
</feature>
<dbReference type="HOGENOM" id="CLU_570386_0_0_1"/>
<dbReference type="PANTHER" id="PTHR31973">
    <property type="entry name" value="POLYPROTEIN, PUTATIVE-RELATED"/>
    <property type="match status" value="1"/>
</dbReference>
<keyword evidence="4" id="KW-1185">Reference proteome</keyword>
<dbReference type="Pfam" id="PF03108">
    <property type="entry name" value="DBD_Tnp_Mut"/>
    <property type="match status" value="1"/>
</dbReference>
<accession>A0A061E703</accession>
<dbReference type="AlphaFoldDB" id="A0A061E703"/>
<gene>
    <name evidence="3" type="ORF">TCM_009686</name>
</gene>
<evidence type="ECO:0000313" key="4">
    <source>
        <dbReference type="Proteomes" id="UP000026915"/>
    </source>
</evidence>
<name>A0A061E703_THECC</name>
<evidence type="ECO:0000256" key="1">
    <source>
        <dbReference type="SAM" id="MobiDB-lite"/>
    </source>
</evidence>
<dbReference type="InParanoid" id="A0A061E703"/>
<sequence length="502" mass="56793">MTSRDPRVEKGKEAISEKDEVPLSVRDQLHIFLSVRDQLHIFQQEMQVLINNLMQRTFDLEAASLSNEKILAKIDGLPNVKLMITYGGHWVDDTYKGGETRVRGVRSDLSFSGLVKLVEEVVGVNSHNNEIELHASLSHAVRVSHTVIRDDEDVEPGAHMRCLQMMSAQFRSECVLNKILDTLQQTQLSLENAVGPLSLANDTVMVVSDDDASDQIEDDVEEDDMADQNDELRYDCENDYVGGHEDRSKDDRVEQTDTLDCNQTDGGTGHTTTVVLEEVDLDDHGKTVELEDVEGADPIYENAIALENDIHSPDDSDQEKADLKLALSMLALKEHFEFRVKKSCHARFEVGCKDKACKFALRAMKLPEGEYWQLRTVQGNCVTPLRPKEIMEEMNCKWGLQCLYGKAWQVKEYVESLVFGPPEESFQLLPSYFHMLERENLDTVTCVATDGEQRFKYCFWVFESCIRGFSAVMRPVVAIDATHLKGKFKGILFVAVCKDANE</sequence>